<dbReference type="STRING" id="880724.Metig_0784"/>
<dbReference type="EMBL" id="CP002737">
    <property type="protein sequence ID" value="AEF96329.1"/>
    <property type="molecule type" value="Genomic_DNA"/>
</dbReference>
<dbReference type="SMART" id="SM00014">
    <property type="entry name" value="acidPPc"/>
    <property type="match status" value="1"/>
</dbReference>
<dbReference type="PANTHER" id="PTHR42709">
    <property type="entry name" value="ALKALINE PHOSPHATASE LIKE PROTEIN"/>
    <property type="match status" value="1"/>
</dbReference>
<dbReference type="InterPro" id="IPR032816">
    <property type="entry name" value="VTT_dom"/>
</dbReference>
<sequence>MDLYAIAEYLVHNYGYLGIFLVAFTEAFIQPVPPDIFIMGASLFGLNPLISALTATIGSLFGGLFGYFLGNKLGHPAFIKLFGDKYLIKGEEFFNKYGFWGVALAGFTPIPYKVIAWLAGIFEMSKFPFSIGTFVGRLPRFLAVAYFGNILVSFDYTALIETLNKINIQLFYTINSHYNVFLDMTMTIITHSAYPMAITVLVLSFLKDRNFGNKVLIALTLAFLVAFSLKYIINEPRPYLILKNIHLLSYEGYEPSFPSGHTTFAFTVSTLLYSYSKKMGLIFLIWAILVGYSRVYVGVHYPFDVLAGAIIGIVCGYLVVNKKIEKLLKLLGKYSNLR</sequence>
<evidence type="ECO:0000313" key="4">
    <source>
        <dbReference type="Proteomes" id="UP000009227"/>
    </source>
</evidence>
<feature type="transmembrane region" description="Helical" evidence="1">
    <location>
        <begin position="12"/>
        <end position="29"/>
    </location>
</feature>
<feature type="transmembrane region" description="Helical" evidence="1">
    <location>
        <begin position="280"/>
        <end position="297"/>
    </location>
</feature>
<feature type="transmembrane region" description="Helical" evidence="1">
    <location>
        <begin position="180"/>
        <end position="203"/>
    </location>
</feature>
<dbReference type="SUPFAM" id="SSF48317">
    <property type="entry name" value="Acid phosphatase/Vanadium-dependent haloperoxidase"/>
    <property type="match status" value="1"/>
</dbReference>
<dbReference type="InterPro" id="IPR000326">
    <property type="entry name" value="PAP2/HPO"/>
</dbReference>
<dbReference type="InterPro" id="IPR036938">
    <property type="entry name" value="PAP2/HPO_sf"/>
</dbReference>
<dbReference type="Proteomes" id="UP000009227">
    <property type="component" value="Chromosome"/>
</dbReference>
<dbReference type="PANTHER" id="PTHR42709:SF11">
    <property type="entry name" value="DEDA FAMILY PROTEIN"/>
    <property type="match status" value="1"/>
</dbReference>
<feature type="transmembrane region" description="Helical" evidence="1">
    <location>
        <begin position="97"/>
        <end position="120"/>
    </location>
</feature>
<feature type="transmembrane region" description="Helical" evidence="1">
    <location>
        <begin position="215"/>
        <end position="233"/>
    </location>
</feature>
<evidence type="ECO:0000313" key="3">
    <source>
        <dbReference type="EMBL" id="AEF96329.1"/>
    </source>
</evidence>
<keyword evidence="1" id="KW-0472">Membrane</keyword>
<protein>
    <submittedName>
        <fullName evidence="3">Phosphoesterase PA-phosphatase related protein</fullName>
    </submittedName>
</protein>
<dbReference type="AlphaFoldDB" id="F6BCW8"/>
<reference evidence="3 4" key="1">
    <citation type="submission" date="2011-05" db="EMBL/GenBank/DDBJ databases">
        <title>Complete sequence of Methanotorris igneus Kol 5.</title>
        <authorList>
            <consortium name="US DOE Joint Genome Institute"/>
            <person name="Lucas S."/>
            <person name="Han J."/>
            <person name="Lapidus A."/>
            <person name="Cheng J.-F."/>
            <person name="Goodwin L."/>
            <person name="Pitluck S."/>
            <person name="Peters L."/>
            <person name="Mikhailova N."/>
            <person name="Chertkov O."/>
            <person name="Han C."/>
            <person name="Tapia R."/>
            <person name="Land M."/>
            <person name="Hauser L."/>
            <person name="Kyrpides N."/>
            <person name="Ivanova N."/>
            <person name="Pagani I."/>
            <person name="Sieprawska-Lupa M."/>
            <person name="Whitman W."/>
            <person name="Woyke T."/>
        </authorList>
    </citation>
    <scope>NUCLEOTIDE SEQUENCE [LARGE SCALE GENOMIC DNA]</scope>
    <source>
        <strain evidence="4">DSM 5666 / JCM 11834 / Kol 5</strain>
    </source>
</reference>
<proteinExistence type="predicted"/>
<feature type="transmembrane region" description="Helical" evidence="1">
    <location>
        <begin position="141"/>
        <end position="160"/>
    </location>
</feature>
<keyword evidence="1" id="KW-0812">Transmembrane</keyword>
<dbReference type="OrthoDB" id="10182at2157"/>
<dbReference type="GeneID" id="10643624"/>
<evidence type="ECO:0000259" key="2">
    <source>
        <dbReference type="SMART" id="SM00014"/>
    </source>
</evidence>
<gene>
    <name evidence="3" type="ordered locus">Metig_0784</name>
</gene>
<dbReference type="GO" id="GO:0005886">
    <property type="term" value="C:plasma membrane"/>
    <property type="evidence" value="ECO:0007669"/>
    <property type="project" value="TreeGrafter"/>
</dbReference>
<accession>F6BCW8</accession>
<dbReference type="Pfam" id="PF09335">
    <property type="entry name" value="VTT_dom"/>
    <property type="match status" value="1"/>
</dbReference>
<feature type="domain" description="Phosphatidic acid phosphatase type 2/haloperoxidase" evidence="2">
    <location>
        <begin position="211"/>
        <end position="320"/>
    </location>
</feature>
<name>F6BCW8_METIK</name>
<dbReference type="Pfam" id="PF01569">
    <property type="entry name" value="PAP2"/>
    <property type="match status" value="1"/>
</dbReference>
<dbReference type="InterPro" id="IPR051311">
    <property type="entry name" value="DedA_domain"/>
</dbReference>
<feature type="transmembrane region" description="Helical" evidence="1">
    <location>
        <begin position="303"/>
        <end position="320"/>
    </location>
</feature>
<dbReference type="HOGENOM" id="CLU_777588_0_0_2"/>
<feature type="transmembrane region" description="Helical" evidence="1">
    <location>
        <begin position="36"/>
        <end position="69"/>
    </location>
</feature>
<keyword evidence="4" id="KW-1185">Reference proteome</keyword>
<keyword evidence="1" id="KW-1133">Transmembrane helix</keyword>
<dbReference type="RefSeq" id="WP_013798932.1">
    <property type="nucleotide sequence ID" value="NC_015562.1"/>
</dbReference>
<evidence type="ECO:0000256" key="1">
    <source>
        <dbReference type="SAM" id="Phobius"/>
    </source>
</evidence>
<dbReference type="Gene3D" id="1.20.144.10">
    <property type="entry name" value="Phosphatidic acid phosphatase type 2/haloperoxidase"/>
    <property type="match status" value="1"/>
</dbReference>
<dbReference type="KEGG" id="mig:Metig_0784"/>
<organism evidence="4">
    <name type="scientific">Methanotorris igneus (strain DSM 5666 / JCM 11834 / Kol 5)</name>
    <dbReference type="NCBI Taxonomy" id="880724"/>
    <lineage>
        <taxon>Archaea</taxon>
        <taxon>Methanobacteriati</taxon>
        <taxon>Methanobacteriota</taxon>
        <taxon>Methanomada group</taxon>
        <taxon>Methanococci</taxon>
        <taxon>Methanococcales</taxon>
        <taxon>Methanocaldococcaceae</taxon>
        <taxon>Methanotorris</taxon>
    </lineage>
</organism>